<dbReference type="EMBL" id="FSQT01000001">
    <property type="protein sequence ID" value="SIM72801.1"/>
    <property type="molecule type" value="Genomic_DNA"/>
</dbReference>
<evidence type="ECO:0000313" key="2">
    <source>
        <dbReference type="Proteomes" id="UP000185124"/>
    </source>
</evidence>
<accession>A0A1N5VIA5</accession>
<protein>
    <submittedName>
        <fullName evidence="1">Uncharacterized protein</fullName>
    </submittedName>
</protein>
<dbReference type="Proteomes" id="UP000185124">
    <property type="component" value="Unassembled WGS sequence"/>
</dbReference>
<dbReference type="AlphaFoldDB" id="A0A1N5VIA5"/>
<organism evidence="1 2">
    <name type="scientific">Micromonospora cremea</name>
    <dbReference type="NCBI Taxonomy" id="709881"/>
    <lineage>
        <taxon>Bacteria</taxon>
        <taxon>Bacillati</taxon>
        <taxon>Actinomycetota</taxon>
        <taxon>Actinomycetes</taxon>
        <taxon>Micromonosporales</taxon>
        <taxon>Micromonosporaceae</taxon>
        <taxon>Micromonospora</taxon>
    </lineage>
</organism>
<gene>
    <name evidence="1" type="ORF">SAMN04489832_1663</name>
</gene>
<reference evidence="2" key="1">
    <citation type="submission" date="2016-12" db="EMBL/GenBank/DDBJ databases">
        <authorList>
            <person name="Varghese N."/>
            <person name="Submissions S."/>
        </authorList>
    </citation>
    <scope>NUCLEOTIDE SEQUENCE [LARGE SCALE GENOMIC DNA]</scope>
    <source>
        <strain evidence="2">DSM 45599</strain>
    </source>
</reference>
<sequence length="35" mass="3799">MRLCGILQALIPAVTLFGTEDEVRQAAAQANTRLQ</sequence>
<proteinExistence type="predicted"/>
<keyword evidence="2" id="KW-1185">Reference proteome</keyword>
<evidence type="ECO:0000313" key="1">
    <source>
        <dbReference type="EMBL" id="SIM72801.1"/>
    </source>
</evidence>
<name>A0A1N5VIA5_9ACTN</name>